<dbReference type="InterPro" id="IPR001242">
    <property type="entry name" value="Condensation_dom"/>
</dbReference>
<dbReference type="GO" id="GO:0031177">
    <property type="term" value="F:phosphopantetheine binding"/>
    <property type="evidence" value="ECO:0007669"/>
    <property type="project" value="InterPro"/>
</dbReference>
<dbReference type="InterPro" id="IPR023213">
    <property type="entry name" value="CAT-like_dom_sf"/>
</dbReference>
<dbReference type="Gene3D" id="3.30.559.10">
    <property type="entry name" value="Chloramphenicol acetyltransferase-like domain"/>
    <property type="match status" value="1"/>
</dbReference>
<dbReference type="KEGG" id="apre:CNX65_15315"/>
<dbReference type="Pfam" id="PF00501">
    <property type="entry name" value="AMP-binding"/>
    <property type="match status" value="1"/>
</dbReference>
<dbReference type="Gene3D" id="2.30.38.10">
    <property type="entry name" value="Luciferase, Domain 3"/>
    <property type="match status" value="1"/>
</dbReference>
<organism evidence="5 6">
    <name type="scientific">Actinosynnema pretiosum</name>
    <dbReference type="NCBI Taxonomy" id="42197"/>
    <lineage>
        <taxon>Bacteria</taxon>
        <taxon>Bacillati</taxon>
        <taxon>Actinomycetota</taxon>
        <taxon>Actinomycetes</taxon>
        <taxon>Pseudonocardiales</taxon>
        <taxon>Pseudonocardiaceae</taxon>
        <taxon>Actinosynnema</taxon>
    </lineage>
</organism>
<dbReference type="Proteomes" id="UP000218505">
    <property type="component" value="Chromosome"/>
</dbReference>
<dbReference type="InterPro" id="IPR020845">
    <property type="entry name" value="AMP-binding_CS"/>
</dbReference>
<dbReference type="InterPro" id="IPR010071">
    <property type="entry name" value="AA_adenyl_dom"/>
</dbReference>
<dbReference type="Gene3D" id="1.10.1200.10">
    <property type="entry name" value="ACP-like"/>
    <property type="match status" value="1"/>
</dbReference>
<gene>
    <name evidence="5" type="ORF">CNX65_15315</name>
</gene>
<evidence type="ECO:0000259" key="4">
    <source>
        <dbReference type="PROSITE" id="PS50075"/>
    </source>
</evidence>
<dbReference type="InterPro" id="IPR000873">
    <property type="entry name" value="AMP-dep_synth/lig_dom"/>
</dbReference>
<dbReference type="Gene3D" id="3.30.300.30">
    <property type="match status" value="1"/>
</dbReference>
<dbReference type="InterPro" id="IPR020806">
    <property type="entry name" value="PKS_PP-bd"/>
</dbReference>
<dbReference type="InterPro" id="IPR036736">
    <property type="entry name" value="ACP-like_sf"/>
</dbReference>
<dbReference type="PANTHER" id="PTHR45527">
    <property type="entry name" value="NONRIBOSOMAL PEPTIDE SYNTHETASE"/>
    <property type="match status" value="1"/>
</dbReference>
<name>A0A290Z650_9PSEU</name>
<protein>
    <recommendedName>
        <fullName evidence="4">Carrier domain-containing protein</fullName>
    </recommendedName>
</protein>
<evidence type="ECO:0000256" key="3">
    <source>
        <dbReference type="ARBA" id="ARBA00022553"/>
    </source>
</evidence>
<dbReference type="GO" id="GO:0008610">
    <property type="term" value="P:lipid biosynthetic process"/>
    <property type="evidence" value="ECO:0007669"/>
    <property type="project" value="UniProtKB-ARBA"/>
</dbReference>
<reference evidence="5" key="1">
    <citation type="submission" date="2017-09" db="EMBL/GenBank/DDBJ databases">
        <title>Complete Genome Sequence of ansamitocin-producing Bacterium Actinosynnema pretiosum X47.</title>
        <authorList>
            <person name="Cao G."/>
            <person name="Zong G."/>
            <person name="Zhong C."/>
            <person name="Fu J."/>
        </authorList>
    </citation>
    <scope>NUCLEOTIDE SEQUENCE [LARGE SCALE GENOMIC DNA]</scope>
    <source>
        <strain evidence="5">X47</strain>
    </source>
</reference>
<dbReference type="Gene3D" id="3.40.50.980">
    <property type="match status" value="2"/>
</dbReference>
<dbReference type="SUPFAM" id="SSF52777">
    <property type="entry name" value="CoA-dependent acyltransferases"/>
    <property type="match status" value="2"/>
</dbReference>
<dbReference type="InterPro" id="IPR045851">
    <property type="entry name" value="AMP-bd_C_sf"/>
</dbReference>
<dbReference type="RefSeq" id="WP_096493686.1">
    <property type="nucleotide sequence ID" value="NZ_CP023445.1"/>
</dbReference>
<dbReference type="PROSITE" id="PS00455">
    <property type="entry name" value="AMP_BINDING"/>
    <property type="match status" value="1"/>
</dbReference>
<dbReference type="InterPro" id="IPR009081">
    <property type="entry name" value="PP-bd_ACP"/>
</dbReference>
<evidence type="ECO:0000313" key="5">
    <source>
        <dbReference type="EMBL" id="ATE54490.1"/>
    </source>
</evidence>
<dbReference type="Pfam" id="PF00668">
    <property type="entry name" value="Condensation"/>
    <property type="match status" value="1"/>
</dbReference>
<dbReference type="EMBL" id="CP023445">
    <property type="protein sequence ID" value="ATE54490.1"/>
    <property type="molecule type" value="Genomic_DNA"/>
</dbReference>
<dbReference type="AlphaFoldDB" id="A0A290Z650"/>
<dbReference type="GO" id="GO:0003824">
    <property type="term" value="F:catalytic activity"/>
    <property type="evidence" value="ECO:0007669"/>
    <property type="project" value="InterPro"/>
</dbReference>
<dbReference type="GO" id="GO:0043041">
    <property type="term" value="P:amino acid activation for nonribosomal peptide biosynthetic process"/>
    <property type="evidence" value="ECO:0007669"/>
    <property type="project" value="TreeGrafter"/>
</dbReference>
<dbReference type="InterPro" id="IPR025110">
    <property type="entry name" value="AMP-bd_C"/>
</dbReference>
<dbReference type="SUPFAM" id="SSF47336">
    <property type="entry name" value="ACP-like"/>
    <property type="match status" value="1"/>
</dbReference>
<dbReference type="GO" id="GO:0044550">
    <property type="term" value="P:secondary metabolite biosynthetic process"/>
    <property type="evidence" value="ECO:0007669"/>
    <property type="project" value="TreeGrafter"/>
</dbReference>
<keyword evidence="3" id="KW-0597">Phosphoprotein</keyword>
<dbReference type="SMART" id="SM00823">
    <property type="entry name" value="PKS_PP"/>
    <property type="match status" value="1"/>
</dbReference>
<keyword evidence="6" id="KW-1185">Reference proteome</keyword>
<dbReference type="PROSITE" id="PS50075">
    <property type="entry name" value="CARRIER"/>
    <property type="match status" value="1"/>
</dbReference>
<evidence type="ECO:0000256" key="2">
    <source>
        <dbReference type="ARBA" id="ARBA00022450"/>
    </source>
</evidence>
<dbReference type="Gene3D" id="3.30.559.30">
    <property type="entry name" value="Nonribosomal peptide synthetase, condensation domain"/>
    <property type="match status" value="1"/>
</dbReference>
<proteinExistence type="predicted"/>
<evidence type="ECO:0000313" key="6">
    <source>
        <dbReference type="Proteomes" id="UP000218505"/>
    </source>
</evidence>
<feature type="domain" description="Carrier" evidence="4">
    <location>
        <begin position="939"/>
        <end position="1014"/>
    </location>
</feature>
<comment type="cofactor">
    <cofactor evidence="1">
        <name>pantetheine 4'-phosphate</name>
        <dbReference type="ChEBI" id="CHEBI:47942"/>
    </cofactor>
</comment>
<dbReference type="GO" id="GO:0005737">
    <property type="term" value="C:cytoplasm"/>
    <property type="evidence" value="ECO:0007669"/>
    <property type="project" value="TreeGrafter"/>
</dbReference>
<dbReference type="Pfam" id="PF13193">
    <property type="entry name" value="AMP-binding_C"/>
    <property type="match status" value="1"/>
</dbReference>
<dbReference type="Pfam" id="PF00550">
    <property type="entry name" value="PP-binding"/>
    <property type="match status" value="1"/>
</dbReference>
<sequence>MRPATRKEQALWLLERLVPDSGANNLHLAFRVRGELDAALLDRVLSALVRRHPALRTAFLADETGLRKRTRPELPVAFEHRVCPPERVGAELRAFVAEPFQLDGGPLLRALRLRCGEQEVCCVVVHHLNFDTVSATVLHEEFVALYNAFSAGEPVPDGLAGVAEPFTEPEPGAESVAYWRERLRDANPGELGLACGHPDAHEPDLVGSQVTWAFARESAGAVRGLARALRVPEAVVLLAAYFLLLRAHGAGPDLVVGSPINGRDRASARSVGYHVTVAPLRLRVDREESFRDLVRRARDVFFGAIAHRDVPMDDLLSKAPRTGSSWRHTVYRHAFNYVPDGGAPEFELGGLPAEPVAVDATTSKFDLEFFLLPTAEGLGVRAAYHAGSLDRADAQALVRRYEALLLSLARDPDRPVGQARAWSAEDVAVIGKANRTGEPVPWRSALAAVAASALAAPEAVAVLDGERAVTYRLLWDAAASTGERLRAAGVRRGDVVALVAPRGAELASAALGVWLAGATYLPLDPDHPEQRLAYQLADAGARVALTSVPLPEGADCAALPLSPIGAEPRRPVGPVEEPAAPAYVIYTSGSTGRPKGTVVGHAALANLIGHFAGELGVGPGAGTLWSTTFSFDISALELFLPLATGGRLVVAPDEARFDGGALRRVLERHDVAVLQATPTTWRLVVDDVADLLAGRAVLCGGEPMPPVLARRLLDTGCELWNPYGPTETTIWSTAGRVHEVGGRGITVGGPIANTTVFLLDGEGRELPVGVTGELCVAGAGVAVGYLGRPELTAERFVEHPEHGRSYRTGDLARWTQDGALRLLGRADRQVKLRGNRIELAEVESVLLAHPDVAGASVVLSGEPDGDAVLVAFVEAPDGPGLVDRLWEHARALLPPAAVPHEFVPVDSIPQTGNAKVDYPALARLAATRAAERAADGDDAPPDPLTSEVVDLFRELLDRPDVRSGTNFFAHGGHSLLAAKLAQRIKGSTGVRIRLADVFERPSPAALADLVRAAGNGLDRGGAR</sequence>
<dbReference type="SUPFAM" id="SSF56801">
    <property type="entry name" value="Acetyl-CoA synthetase-like"/>
    <property type="match status" value="1"/>
</dbReference>
<dbReference type="NCBIfam" id="TIGR01733">
    <property type="entry name" value="AA-adenyl-dom"/>
    <property type="match status" value="1"/>
</dbReference>
<keyword evidence="2" id="KW-0596">Phosphopantetheine</keyword>
<dbReference type="PANTHER" id="PTHR45527:SF1">
    <property type="entry name" value="FATTY ACID SYNTHASE"/>
    <property type="match status" value="1"/>
</dbReference>
<evidence type="ECO:0000256" key="1">
    <source>
        <dbReference type="ARBA" id="ARBA00001957"/>
    </source>
</evidence>
<accession>A0A290Z650</accession>